<dbReference type="RefSeq" id="WP_268063084.1">
    <property type="nucleotide sequence ID" value="NZ_JAPQFJ010000040.1"/>
</dbReference>
<reference evidence="1" key="1">
    <citation type="submission" date="2022-12" db="EMBL/GenBank/DDBJ databases">
        <title>Clostridium sp. nov., isolated from industrial wastewater.</title>
        <authorList>
            <person name="Jiayan W."/>
        </authorList>
    </citation>
    <scope>NUCLEOTIDE SEQUENCE</scope>
    <source>
        <strain evidence="1">ZC22-4</strain>
    </source>
</reference>
<dbReference type="Proteomes" id="UP001144612">
    <property type="component" value="Unassembled WGS sequence"/>
</dbReference>
<evidence type="ECO:0000313" key="1">
    <source>
        <dbReference type="EMBL" id="MCY6960649.1"/>
    </source>
</evidence>
<sequence>MPQIKIRGMKIQSICNMSKDLVDELQKVLDCPRDYFTIEHINSIFIMDGKEIDDGYPFVEVAWFDRGQEIQDKVAKIVTNKVQEQGYNSLDIMFTVFKENSYYENGEHF</sequence>
<protein>
    <submittedName>
        <fullName evidence="1">DUF1904 domain-containing protein</fullName>
    </submittedName>
</protein>
<dbReference type="Gene3D" id="3.30.429.10">
    <property type="entry name" value="Macrophage Migration Inhibitory Factor"/>
    <property type="match status" value="1"/>
</dbReference>
<organism evidence="1 2">
    <name type="scientific">Clostridium brassicae</name>
    <dbReference type="NCBI Taxonomy" id="2999072"/>
    <lineage>
        <taxon>Bacteria</taxon>
        <taxon>Bacillati</taxon>
        <taxon>Bacillota</taxon>
        <taxon>Clostridia</taxon>
        <taxon>Eubacteriales</taxon>
        <taxon>Clostridiaceae</taxon>
        <taxon>Clostridium</taxon>
    </lineage>
</organism>
<dbReference type="InterPro" id="IPR014347">
    <property type="entry name" value="Tautomerase/MIF_sf"/>
</dbReference>
<dbReference type="SUPFAM" id="SSF55331">
    <property type="entry name" value="Tautomerase/MIF"/>
    <property type="match status" value="1"/>
</dbReference>
<keyword evidence="2" id="KW-1185">Reference proteome</keyword>
<name>A0ABT4DI06_9CLOT</name>
<proteinExistence type="predicted"/>
<comment type="caution">
    <text evidence="1">The sequence shown here is derived from an EMBL/GenBank/DDBJ whole genome shotgun (WGS) entry which is preliminary data.</text>
</comment>
<dbReference type="InterPro" id="IPR015017">
    <property type="entry name" value="DUF1904"/>
</dbReference>
<dbReference type="Pfam" id="PF08921">
    <property type="entry name" value="DUF1904"/>
    <property type="match status" value="1"/>
</dbReference>
<evidence type="ECO:0000313" key="2">
    <source>
        <dbReference type="Proteomes" id="UP001144612"/>
    </source>
</evidence>
<dbReference type="EMBL" id="JAPQFJ010000040">
    <property type="protein sequence ID" value="MCY6960649.1"/>
    <property type="molecule type" value="Genomic_DNA"/>
</dbReference>
<accession>A0ABT4DI06</accession>
<gene>
    <name evidence="1" type="ORF">OW729_18835</name>
</gene>